<dbReference type="EMBL" id="JADJMS010000006">
    <property type="protein sequence ID" value="MBK7414047.1"/>
    <property type="molecule type" value="Genomic_DNA"/>
</dbReference>
<dbReference type="InterPro" id="IPR036641">
    <property type="entry name" value="HPT_dom_sf"/>
</dbReference>
<dbReference type="InterPro" id="IPR008207">
    <property type="entry name" value="Sig_transdc_His_kin_Hpt_dom"/>
</dbReference>
<proteinExistence type="predicted"/>
<feature type="domain" description="HPt" evidence="2">
    <location>
        <begin position="29"/>
        <end position="88"/>
    </location>
</feature>
<evidence type="ECO:0000256" key="1">
    <source>
        <dbReference type="ARBA" id="ARBA00023012"/>
    </source>
</evidence>
<protein>
    <submittedName>
        <fullName evidence="3">Hpt domain-containing protein</fullName>
    </submittedName>
</protein>
<dbReference type="Proteomes" id="UP000739411">
    <property type="component" value="Unassembled WGS sequence"/>
</dbReference>
<dbReference type="GO" id="GO:0004672">
    <property type="term" value="F:protein kinase activity"/>
    <property type="evidence" value="ECO:0007669"/>
    <property type="project" value="UniProtKB-ARBA"/>
</dbReference>
<dbReference type="Gene3D" id="1.20.120.160">
    <property type="entry name" value="HPT domain"/>
    <property type="match status" value="1"/>
</dbReference>
<dbReference type="SUPFAM" id="SSF47226">
    <property type="entry name" value="Histidine-containing phosphotransfer domain, HPT domain"/>
    <property type="match status" value="1"/>
</dbReference>
<comment type="caution">
    <text evidence="3">The sequence shown here is derived from an EMBL/GenBank/DDBJ whole genome shotgun (WGS) entry which is preliminary data.</text>
</comment>
<sequence length="108" mass="12113">MLGQPTLWWEALGMFVLHFAEWETEWQASQGNNQAERRCVHALRSSAANVGADHLSCIAASLEELLAKRCAGQSTAIPPSIRWYLKDCFRETWRTAASAKQLTIATYS</sequence>
<name>A0A935MUT0_9RHOO</name>
<dbReference type="GO" id="GO:0000160">
    <property type="term" value="P:phosphorelay signal transduction system"/>
    <property type="evidence" value="ECO:0007669"/>
    <property type="project" value="UniProtKB-KW"/>
</dbReference>
<evidence type="ECO:0000313" key="3">
    <source>
        <dbReference type="EMBL" id="MBK7414047.1"/>
    </source>
</evidence>
<evidence type="ECO:0000259" key="2">
    <source>
        <dbReference type="Pfam" id="PF01627"/>
    </source>
</evidence>
<gene>
    <name evidence="3" type="ORF">IPJ38_01950</name>
</gene>
<organism evidence="3 4">
    <name type="scientific">Candidatus Dechloromonas phosphorivorans</name>
    <dbReference type="NCBI Taxonomy" id="2899244"/>
    <lineage>
        <taxon>Bacteria</taxon>
        <taxon>Pseudomonadati</taxon>
        <taxon>Pseudomonadota</taxon>
        <taxon>Betaproteobacteria</taxon>
        <taxon>Rhodocyclales</taxon>
        <taxon>Azonexaceae</taxon>
        <taxon>Dechloromonas</taxon>
    </lineage>
</organism>
<keyword evidence="1" id="KW-0902">Two-component regulatory system</keyword>
<accession>A0A935MUT0</accession>
<reference evidence="3 4" key="1">
    <citation type="submission" date="2020-10" db="EMBL/GenBank/DDBJ databases">
        <title>Connecting structure to function with the recovery of over 1000 high-quality activated sludge metagenome-assembled genomes encoding full-length rRNA genes using long-read sequencing.</title>
        <authorList>
            <person name="Singleton C.M."/>
            <person name="Petriglieri F."/>
            <person name="Kristensen J.M."/>
            <person name="Kirkegaard R.H."/>
            <person name="Michaelsen T.Y."/>
            <person name="Andersen M.H."/>
            <person name="Karst S.M."/>
            <person name="Dueholm M.S."/>
            <person name="Nielsen P.H."/>
            <person name="Albertsen M."/>
        </authorList>
    </citation>
    <scope>NUCLEOTIDE SEQUENCE [LARGE SCALE GENOMIC DNA]</scope>
    <source>
        <strain evidence="3">EsbW_18-Q3-R4-48_BATAC.463</strain>
    </source>
</reference>
<dbReference type="AlphaFoldDB" id="A0A935MUT0"/>
<evidence type="ECO:0000313" key="4">
    <source>
        <dbReference type="Proteomes" id="UP000739411"/>
    </source>
</evidence>
<dbReference type="Pfam" id="PF01627">
    <property type="entry name" value="Hpt"/>
    <property type="match status" value="1"/>
</dbReference>